<keyword evidence="4" id="KW-1185">Reference proteome</keyword>
<name>A0ABP8IE18_9GAMM</name>
<proteinExistence type="predicted"/>
<dbReference type="Pfam" id="PF17185">
    <property type="entry name" value="NlpE_C"/>
    <property type="match status" value="1"/>
</dbReference>
<dbReference type="EMBL" id="BAABFV010000001">
    <property type="protein sequence ID" value="GAA4356689.1"/>
    <property type="molecule type" value="Genomic_DNA"/>
</dbReference>
<dbReference type="InterPro" id="IPR038139">
    <property type="entry name" value="NlpE_C_sf"/>
</dbReference>
<evidence type="ECO:0000313" key="3">
    <source>
        <dbReference type="EMBL" id="GAA4356689.1"/>
    </source>
</evidence>
<gene>
    <name evidence="3" type="ORF">GCM10023151_04860</name>
</gene>
<protein>
    <recommendedName>
        <fullName evidence="2">NlpE C-terminal OB domain-containing protein</fullName>
    </recommendedName>
</protein>
<dbReference type="InterPro" id="IPR033450">
    <property type="entry name" value="NlpE_C"/>
</dbReference>
<feature type="compositionally biased region" description="Low complexity" evidence="1">
    <location>
        <begin position="38"/>
        <end position="53"/>
    </location>
</feature>
<dbReference type="RefSeq" id="WP_345291610.1">
    <property type="nucleotide sequence ID" value="NZ_BAABFV010000001.1"/>
</dbReference>
<accession>A0ABP8IE18</accession>
<feature type="domain" description="NlpE C-terminal OB" evidence="2">
    <location>
        <begin position="75"/>
        <end position="160"/>
    </location>
</feature>
<organism evidence="3 4">
    <name type="scientific">Kangiella marina</name>
    <dbReference type="NCBI Taxonomy" id="1079178"/>
    <lineage>
        <taxon>Bacteria</taxon>
        <taxon>Pseudomonadati</taxon>
        <taxon>Pseudomonadota</taxon>
        <taxon>Gammaproteobacteria</taxon>
        <taxon>Kangiellales</taxon>
        <taxon>Kangiellaceae</taxon>
        <taxon>Kangiella</taxon>
    </lineage>
</organism>
<dbReference type="Proteomes" id="UP001501011">
    <property type="component" value="Unassembled WGS sequence"/>
</dbReference>
<feature type="region of interest" description="Disordered" evidence="1">
    <location>
        <begin position="25"/>
        <end position="70"/>
    </location>
</feature>
<sequence length="160" mass="18082">MIHTNIKTLLAITLASSLLISCSEDNKPQQQTEKPVEQETSTESNEQESSMESQESETAEKEEIIDTTTESMESKKGLYVYFEDKATFTDCSNGKTYPVAKEGNFYELEATYLALKDEPQQKLMFDVKGEYDMRAPDEGDDVDMLIPSELIGVVHKETCR</sequence>
<dbReference type="PROSITE" id="PS51257">
    <property type="entry name" value="PROKAR_LIPOPROTEIN"/>
    <property type="match status" value="1"/>
</dbReference>
<evidence type="ECO:0000256" key="1">
    <source>
        <dbReference type="SAM" id="MobiDB-lite"/>
    </source>
</evidence>
<evidence type="ECO:0000259" key="2">
    <source>
        <dbReference type="Pfam" id="PF17185"/>
    </source>
</evidence>
<evidence type="ECO:0000313" key="4">
    <source>
        <dbReference type="Proteomes" id="UP001501011"/>
    </source>
</evidence>
<reference evidence="4" key="1">
    <citation type="journal article" date="2019" name="Int. J. Syst. Evol. Microbiol.">
        <title>The Global Catalogue of Microorganisms (GCM) 10K type strain sequencing project: providing services to taxonomists for standard genome sequencing and annotation.</title>
        <authorList>
            <consortium name="The Broad Institute Genomics Platform"/>
            <consortium name="The Broad Institute Genome Sequencing Center for Infectious Disease"/>
            <person name="Wu L."/>
            <person name="Ma J."/>
        </authorList>
    </citation>
    <scope>NUCLEOTIDE SEQUENCE [LARGE SCALE GENOMIC DNA]</scope>
    <source>
        <strain evidence="4">JCM 17728</strain>
    </source>
</reference>
<dbReference type="Gene3D" id="2.40.50.540">
    <property type="match status" value="1"/>
</dbReference>
<comment type="caution">
    <text evidence="3">The sequence shown here is derived from an EMBL/GenBank/DDBJ whole genome shotgun (WGS) entry which is preliminary data.</text>
</comment>